<evidence type="ECO:0000313" key="2">
    <source>
        <dbReference type="Proteomes" id="UP000092713"/>
    </source>
</evidence>
<sequence length="487" mass="54650">MHSLLSTAPQAASRAQELRLPNAHDIYDTLGAPANAAMARATARNYLQQQLQAAEALPNVLPERPEDLLNWSRSSAEQVGVQYQAYLAERKNGAPRRFFMSKAHALYFLRAAAPTKLVDGSWLYSALQQWQHQRFRALIQIYLEELGDGVEEKNHVVLYQKLLASHGCDDWEELDDAYFVQGAIQLSLAHDNGNFLPEIIGFNLGYEQLPLHLLITAYELNELGIDPYYFTLHVTVDNGSTGHARKATDAVLQLMPRFGDSAAFYRRVRNGFRLNDLGAGTMDIIAGFDLQQELVRILCEKSVAGKNMHSDYCRIGGKSINDWLGDKAQVPALLEKLTSTGWIQRGAPVEDSRFWRLIQSERAEMFGVFSPYEQQVLRDWIESPLDDTGIAAPRIMSHRAAMRAIDNLSEGQPRTTHGTRGVFRRHMGLQQTQEPTFDADLRELEHKVAQQGSKGSAMDILIPLMSPANHHSAAGLMATRLYRQLLA</sequence>
<dbReference type="Gene3D" id="1.20.910.10">
    <property type="entry name" value="Heme oxygenase-like"/>
    <property type="match status" value="1"/>
</dbReference>
<proteinExistence type="predicted"/>
<dbReference type="STRING" id="1747903.ASR47_1004259"/>
<dbReference type="InterPro" id="IPR016084">
    <property type="entry name" value="Haem_Oase-like_multi-hlx"/>
</dbReference>
<keyword evidence="2" id="KW-1185">Reference proteome</keyword>
<dbReference type="PATRIC" id="fig|1747903.4.peg.1517"/>
<name>A0A1A7BZ08_9BURK</name>
<dbReference type="RefSeq" id="WP_065309499.1">
    <property type="nucleotide sequence ID" value="NZ_LOCQ01000059.1"/>
</dbReference>
<reference evidence="1 2" key="1">
    <citation type="submission" date="2016-04" db="EMBL/GenBank/DDBJ databases">
        <title>Draft genome sequence of Janthinobacterium psychrotolerans sp. nov., isolated from freshwater sediments in Denmark.</title>
        <authorList>
            <person name="Gong X."/>
            <person name="Skrivergaard S."/>
            <person name="Korsgaard B.S."/>
            <person name="Schreiber L."/>
            <person name="Marshall I.P."/>
            <person name="Finster K."/>
            <person name="Schramm A."/>
        </authorList>
    </citation>
    <scope>NUCLEOTIDE SEQUENCE [LARGE SCALE GENOMIC DNA]</scope>
    <source>
        <strain evidence="1 2">S3-2</strain>
    </source>
</reference>
<dbReference type="Pfam" id="PF14518">
    <property type="entry name" value="Haem_oxygenas_2"/>
    <property type="match status" value="1"/>
</dbReference>
<protein>
    <submittedName>
        <fullName evidence="1">Iron-containing redox enzyme</fullName>
    </submittedName>
</protein>
<accession>A0A1A7BZ08</accession>
<comment type="caution">
    <text evidence="1">The sequence shown here is derived from an EMBL/GenBank/DDBJ whole genome shotgun (WGS) entry which is preliminary data.</text>
</comment>
<gene>
    <name evidence="1" type="ORF">ASR47_1004259</name>
</gene>
<evidence type="ECO:0000313" key="1">
    <source>
        <dbReference type="EMBL" id="OBV37984.1"/>
    </source>
</evidence>
<organism evidence="1 2">
    <name type="scientific">Janthinobacterium psychrotolerans</name>
    <dbReference type="NCBI Taxonomy" id="1747903"/>
    <lineage>
        <taxon>Bacteria</taxon>
        <taxon>Pseudomonadati</taxon>
        <taxon>Pseudomonadota</taxon>
        <taxon>Betaproteobacteria</taxon>
        <taxon>Burkholderiales</taxon>
        <taxon>Oxalobacteraceae</taxon>
        <taxon>Janthinobacterium</taxon>
    </lineage>
</organism>
<dbReference type="AlphaFoldDB" id="A0A1A7BZ08"/>
<dbReference type="EMBL" id="LOCQ01000059">
    <property type="protein sequence ID" value="OBV37984.1"/>
    <property type="molecule type" value="Genomic_DNA"/>
</dbReference>
<dbReference type="SMART" id="SM01236">
    <property type="entry name" value="Haem_oxygenase_2"/>
    <property type="match status" value="1"/>
</dbReference>
<dbReference type="Proteomes" id="UP000092713">
    <property type="component" value="Unassembled WGS sequence"/>
</dbReference>